<dbReference type="AlphaFoldDB" id="T0PYG4"/>
<evidence type="ECO:0000313" key="2">
    <source>
        <dbReference type="EMBL" id="EQC26105.1"/>
    </source>
</evidence>
<dbReference type="OrthoDB" id="10614343at2759"/>
<reference evidence="2 3" key="1">
    <citation type="submission" date="2012-04" db="EMBL/GenBank/DDBJ databases">
        <title>The Genome Sequence of Saprolegnia declina VS20.</title>
        <authorList>
            <consortium name="The Broad Institute Genome Sequencing Platform"/>
            <person name="Russ C."/>
            <person name="Nusbaum C."/>
            <person name="Tyler B."/>
            <person name="van West P."/>
            <person name="Dieguez-Uribeondo J."/>
            <person name="de Bruijn I."/>
            <person name="Tripathy S."/>
            <person name="Jiang R."/>
            <person name="Young S.K."/>
            <person name="Zeng Q."/>
            <person name="Gargeya S."/>
            <person name="Fitzgerald M."/>
            <person name="Haas B."/>
            <person name="Abouelleil A."/>
            <person name="Alvarado L."/>
            <person name="Arachchi H.M."/>
            <person name="Berlin A."/>
            <person name="Chapman S.B."/>
            <person name="Goldberg J."/>
            <person name="Griggs A."/>
            <person name="Gujja S."/>
            <person name="Hansen M."/>
            <person name="Howarth C."/>
            <person name="Imamovic A."/>
            <person name="Larimer J."/>
            <person name="McCowen C."/>
            <person name="Montmayeur A."/>
            <person name="Murphy C."/>
            <person name="Neiman D."/>
            <person name="Pearson M."/>
            <person name="Priest M."/>
            <person name="Roberts A."/>
            <person name="Saif S."/>
            <person name="Shea T."/>
            <person name="Sisk P."/>
            <person name="Sykes S."/>
            <person name="Wortman J."/>
            <person name="Nusbaum C."/>
            <person name="Birren B."/>
        </authorList>
    </citation>
    <scope>NUCLEOTIDE SEQUENCE [LARGE SCALE GENOMIC DNA]</scope>
    <source>
        <strain evidence="2 3">VS20</strain>
    </source>
</reference>
<feature type="transmembrane region" description="Helical" evidence="1">
    <location>
        <begin position="123"/>
        <end position="143"/>
    </location>
</feature>
<gene>
    <name evidence="2" type="ORF">SDRG_16055</name>
</gene>
<feature type="transmembrane region" description="Helical" evidence="1">
    <location>
        <begin position="60"/>
        <end position="80"/>
    </location>
</feature>
<keyword evidence="1" id="KW-0472">Membrane</keyword>
<feature type="transmembrane region" description="Helical" evidence="1">
    <location>
        <begin position="477"/>
        <end position="500"/>
    </location>
</feature>
<keyword evidence="1" id="KW-1133">Transmembrane helix</keyword>
<sequence length="544" mass="57464">MAKAGSPSDDLVSPALMAVAAIMLPVLTWTLLPFEDDALDGADWTSPKAYLAFHDKVGPALSVVAAAESVLLGVALTMTFKHFIMYRLHGDGIPLAAVDIANKDPIQASVQCLRAPGSAASGLAVLLFASMLATVLDNVVFQWEQSSMLSLSPFTAAIRVRDTSALAPGFFPLVDGSGSGDLYAAQTPLTAWAFSAGISAVATMNKACLPGLGCGLTNGNATHPLLACDASSVSCTAKDIPIFGGYTIDCASSPPRKDPAAYAVTSLVDFSYDPSAFSMRESVPSALSPPSLWWNLTLQRPGSVQAVGCKVVPAWTVRAENSSTGCLTERVVYAYNATLSSAKIRALQADDPRAFVVQNGLPFVFHQFGYAANFLTWFFNTTCRMGDTGGHGVTGSSALYCDEASGLPVLTSVKHALSINTPTAGIESAAFLAQEMTYVLEMLYRPIWAAQTLQAGNTIACDKCAVGIARVARRTSIMLVVCLVNGLTLALVLVSLYISLRKRFPKSSLYASDVARLAADRQEVGHLDQYQDAFSARPLEADVS</sequence>
<proteinExistence type="predicted"/>
<evidence type="ECO:0000313" key="3">
    <source>
        <dbReference type="Proteomes" id="UP000030762"/>
    </source>
</evidence>
<accession>T0PYG4</accession>
<keyword evidence="1" id="KW-0812">Transmembrane</keyword>
<dbReference type="GeneID" id="19956782"/>
<name>T0PYG4_SAPDV</name>
<organism evidence="2 3">
    <name type="scientific">Saprolegnia diclina (strain VS20)</name>
    <dbReference type="NCBI Taxonomy" id="1156394"/>
    <lineage>
        <taxon>Eukaryota</taxon>
        <taxon>Sar</taxon>
        <taxon>Stramenopiles</taxon>
        <taxon>Oomycota</taxon>
        <taxon>Saprolegniomycetes</taxon>
        <taxon>Saprolegniales</taxon>
        <taxon>Saprolegniaceae</taxon>
        <taxon>Saprolegnia</taxon>
    </lineage>
</organism>
<evidence type="ECO:0000256" key="1">
    <source>
        <dbReference type="SAM" id="Phobius"/>
    </source>
</evidence>
<feature type="transmembrane region" description="Helical" evidence="1">
    <location>
        <begin position="12"/>
        <end position="32"/>
    </location>
</feature>
<dbReference type="InParanoid" id="T0PYG4"/>
<dbReference type="VEuPathDB" id="FungiDB:SDRG_16055"/>
<protein>
    <submittedName>
        <fullName evidence="2">Uncharacterized protein</fullName>
    </submittedName>
</protein>
<dbReference type="Proteomes" id="UP000030762">
    <property type="component" value="Unassembled WGS sequence"/>
</dbReference>
<dbReference type="EMBL" id="JH767242">
    <property type="protein sequence ID" value="EQC26105.1"/>
    <property type="molecule type" value="Genomic_DNA"/>
</dbReference>
<keyword evidence="3" id="KW-1185">Reference proteome</keyword>
<dbReference type="RefSeq" id="XP_008620472.1">
    <property type="nucleotide sequence ID" value="XM_008622250.1"/>
</dbReference>